<dbReference type="OrthoDB" id="1523762at2"/>
<organism evidence="1 2">
    <name type="scientific">Myroides odoratus</name>
    <name type="common">Flavobacterium odoratum</name>
    <dbReference type="NCBI Taxonomy" id="256"/>
    <lineage>
        <taxon>Bacteria</taxon>
        <taxon>Pseudomonadati</taxon>
        <taxon>Bacteroidota</taxon>
        <taxon>Flavobacteriia</taxon>
        <taxon>Flavobacteriales</taxon>
        <taxon>Flavobacteriaceae</taxon>
        <taxon>Myroides</taxon>
    </lineage>
</organism>
<dbReference type="GeneID" id="93526300"/>
<proteinExistence type="predicted"/>
<dbReference type="Gene3D" id="3.10.580.10">
    <property type="entry name" value="CBS-domain"/>
    <property type="match status" value="1"/>
</dbReference>
<dbReference type="EMBL" id="CP068108">
    <property type="protein sequence ID" value="QQU00473.1"/>
    <property type="molecule type" value="Genomic_DNA"/>
</dbReference>
<dbReference type="InterPro" id="IPR046342">
    <property type="entry name" value="CBS_dom_sf"/>
</dbReference>
<name>A0A9Q6Z389_MYROD</name>
<evidence type="ECO:0000313" key="2">
    <source>
        <dbReference type="Proteomes" id="UP000596202"/>
    </source>
</evidence>
<dbReference type="Proteomes" id="UP000596202">
    <property type="component" value="Chromosome"/>
</dbReference>
<accession>A0A9Q6Z389</accession>
<sequence length="219" mass="24894">MITLESLFIDAPTLTSDMQVSEAIAFLDQHEYSHLSLVDSDNKWIGNIATDLLYDVDETEKIANLQYHVESFFAFVSDDLAKIADTFILNSCNLLPVLDEEMYLKGMLPKAALTANLLESTFLTEPGTTLIIEINAEAYSLSTVVQLVESNNTKLLGILVLQTKDNQTQLLLRLSQRNIEAIIQDFRRFDFTIVSHHDEDLHQNKLIEHSNYLNKFLNL</sequence>
<protein>
    <submittedName>
        <fullName evidence="1">CBS domain-containing protein</fullName>
    </submittedName>
</protein>
<dbReference type="AlphaFoldDB" id="A0A9Q6Z389"/>
<evidence type="ECO:0000313" key="1">
    <source>
        <dbReference type="EMBL" id="QQU00473.1"/>
    </source>
</evidence>
<dbReference type="RefSeq" id="WP_002989933.1">
    <property type="nucleotide sequence ID" value="NZ_CP068108.1"/>
</dbReference>
<gene>
    <name evidence="1" type="ORF">I6I88_01480</name>
</gene>
<reference evidence="1 2" key="1">
    <citation type="submission" date="2021-01" db="EMBL/GenBank/DDBJ databases">
        <title>FDA dAtabase for Regulatory Grade micrObial Sequences (FDA-ARGOS): Supporting development and validation of Infectious Disease Dx tests.</title>
        <authorList>
            <person name="Sproer C."/>
            <person name="Gronow S."/>
            <person name="Severitt S."/>
            <person name="Schroder I."/>
            <person name="Tallon L."/>
            <person name="Sadzewicz L."/>
            <person name="Zhao X."/>
            <person name="Boylan J."/>
            <person name="Ott S."/>
            <person name="Bowen H."/>
            <person name="Vavikolanu K."/>
            <person name="Mehta A."/>
            <person name="Aluvathingal J."/>
            <person name="Nadendla S."/>
            <person name="Lowell S."/>
            <person name="Myers T."/>
            <person name="Yan Y."/>
            <person name="Sichtig H."/>
        </authorList>
    </citation>
    <scope>NUCLEOTIDE SEQUENCE [LARGE SCALE GENOMIC DNA]</scope>
    <source>
        <strain evidence="1 2">FDAARGOS_1131</strain>
    </source>
</reference>
<dbReference type="CDD" id="cd02205">
    <property type="entry name" value="CBS_pair_SF"/>
    <property type="match status" value="1"/>
</dbReference>
<dbReference type="SUPFAM" id="SSF54631">
    <property type="entry name" value="CBS-domain pair"/>
    <property type="match status" value="1"/>
</dbReference>